<dbReference type="InterPro" id="IPR050879">
    <property type="entry name" value="Acyltransferase_3"/>
</dbReference>
<feature type="transmembrane region" description="Helical" evidence="1">
    <location>
        <begin position="199"/>
        <end position="221"/>
    </location>
</feature>
<evidence type="ECO:0000259" key="2">
    <source>
        <dbReference type="Pfam" id="PF01757"/>
    </source>
</evidence>
<gene>
    <name evidence="3" type="ORF">CLV48_10659</name>
</gene>
<organism evidence="3 4">
    <name type="scientific">Cecembia rubra</name>
    <dbReference type="NCBI Taxonomy" id="1485585"/>
    <lineage>
        <taxon>Bacteria</taxon>
        <taxon>Pseudomonadati</taxon>
        <taxon>Bacteroidota</taxon>
        <taxon>Cytophagia</taxon>
        <taxon>Cytophagales</taxon>
        <taxon>Cyclobacteriaceae</taxon>
        <taxon>Cecembia</taxon>
    </lineage>
</organism>
<dbReference type="GO" id="GO:0016747">
    <property type="term" value="F:acyltransferase activity, transferring groups other than amino-acyl groups"/>
    <property type="evidence" value="ECO:0007669"/>
    <property type="project" value="InterPro"/>
</dbReference>
<dbReference type="Proteomes" id="UP000240708">
    <property type="component" value="Unassembled WGS sequence"/>
</dbReference>
<dbReference type="AlphaFoldDB" id="A0A2P8E2W7"/>
<dbReference type="EMBL" id="PYGF01000006">
    <property type="protein sequence ID" value="PSL03820.1"/>
    <property type="molecule type" value="Genomic_DNA"/>
</dbReference>
<evidence type="ECO:0000256" key="1">
    <source>
        <dbReference type="SAM" id="Phobius"/>
    </source>
</evidence>
<comment type="caution">
    <text evidence="3">The sequence shown here is derived from an EMBL/GenBank/DDBJ whole genome shotgun (WGS) entry which is preliminary data.</text>
</comment>
<feature type="transmembrane region" description="Helical" evidence="1">
    <location>
        <begin position="332"/>
        <end position="353"/>
    </location>
</feature>
<accession>A0A2P8E2W7</accession>
<evidence type="ECO:0000313" key="4">
    <source>
        <dbReference type="Proteomes" id="UP000240708"/>
    </source>
</evidence>
<dbReference type="PANTHER" id="PTHR23028:SF53">
    <property type="entry name" value="ACYL_TRANSF_3 DOMAIN-CONTAINING PROTEIN"/>
    <property type="match status" value="1"/>
</dbReference>
<protein>
    <submittedName>
        <fullName evidence="3">Peptidoglycan/LPS O-acetylase OafA/YrhL</fullName>
    </submittedName>
</protein>
<feature type="transmembrane region" description="Helical" evidence="1">
    <location>
        <begin position="149"/>
        <end position="170"/>
    </location>
</feature>
<feature type="transmembrane region" description="Helical" evidence="1">
    <location>
        <begin position="92"/>
        <end position="111"/>
    </location>
</feature>
<feature type="domain" description="Acyltransferase 3" evidence="2">
    <location>
        <begin position="9"/>
        <end position="349"/>
    </location>
</feature>
<dbReference type="RefSeq" id="WP_106567501.1">
    <property type="nucleotide sequence ID" value="NZ_PYGF01000006.1"/>
</dbReference>
<dbReference type="GO" id="GO:0000271">
    <property type="term" value="P:polysaccharide biosynthetic process"/>
    <property type="evidence" value="ECO:0007669"/>
    <property type="project" value="TreeGrafter"/>
</dbReference>
<feature type="transmembrane region" description="Helical" evidence="1">
    <location>
        <begin position="12"/>
        <end position="30"/>
    </location>
</feature>
<dbReference type="InterPro" id="IPR002656">
    <property type="entry name" value="Acyl_transf_3_dom"/>
</dbReference>
<keyword evidence="1" id="KW-0812">Transmembrane</keyword>
<proteinExistence type="predicted"/>
<keyword evidence="1" id="KW-0472">Membrane</keyword>
<keyword evidence="4" id="KW-1185">Reference proteome</keyword>
<reference evidence="3 4" key="1">
    <citation type="submission" date="2018-03" db="EMBL/GenBank/DDBJ databases">
        <title>Genomic Encyclopedia of Archaeal and Bacterial Type Strains, Phase II (KMG-II): from individual species to whole genera.</title>
        <authorList>
            <person name="Goeker M."/>
        </authorList>
    </citation>
    <scope>NUCLEOTIDE SEQUENCE [LARGE SCALE GENOMIC DNA]</scope>
    <source>
        <strain evidence="3 4">DSM 28057</strain>
    </source>
</reference>
<feature type="transmembrane region" description="Helical" evidence="1">
    <location>
        <begin position="263"/>
        <end position="283"/>
    </location>
</feature>
<dbReference type="OrthoDB" id="9796461at2"/>
<dbReference type="Pfam" id="PF01757">
    <property type="entry name" value="Acyl_transf_3"/>
    <property type="match status" value="1"/>
</dbReference>
<feature type="transmembrane region" description="Helical" evidence="1">
    <location>
        <begin position="175"/>
        <end position="193"/>
    </location>
</feature>
<sequence length="377" mass="44644">MNQKLYFRNLDGLRFLAFFYVFMYHCYFAVPEIGENNTIYLVFHKLWENGDLGVNFFFTLSGFLITYLLLVEEKVKGVFSIKSFYWRRTLRIWPLYYATLVFGYFIFQLLLDLVNAGIEEHANIWYYLFFLGNFNSIINGDPLSGSLSVLWSLAIEEQFYLFWPILLLIFKRSRLLLFIVLIIISLVFRGINYQDHTLIFYHTFSVMSDLVIGAWLAWWSFTKSLKQEESNSLPKKYSVLIYLLGLTLILFRKELFVGPVMVILERLIFSIYFAFIIFDQTFARTSLFKIGNFEKISFWGKFTYGLYCLHIPAMVFTEGFAMMGGIHESAWWVFYGKTISTFLLSLIFCRLSFRFLESPFLRLKEASPTQFLRQKVS</sequence>
<feature type="transmembrane region" description="Helical" evidence="1">
    <location>
        <begin position="233"/>
        <end position="251"/>
    </location>
</feature>
<feature type="transmembrane region" description="Helical" evidence="1">
    <location>
        <begin position="304"/>
        <end position="326"/>
    </location>
</feature>
<dbReference type="PANTHER" id="PTHR23028">
    <property type="entry name" value="ACETYLTRANSFERASE"/>
    <property type="match status" value="1"/>
</dbReference>
<feature type="transmembrane region" description="Helical" evidence="1">
    <location>
        <begin position="52"/>
        <end position="71"/>
    </location>
</feature>
<evidence type="ECO:0000313" key="3">
    <source>
        <dbReference type="EMBL" id="PSL03820.1"/>
    </source>
</evidence>
<name>A0A2P8E2W7_9BACT</name>
<dbReference type="GO" id="GO:0016020">
    <property type="term" value="C:membrane"/>
    <property type="evidence" value="ECO:0007669"/>
    <property type="project" value="TreeGrafter"/>
</dbReference>
<keyword evidence="1" id="KW-1133">Transmembrane helix</keyword>